<dbReference type="Pfam" id="PF00400">
    <property type="entry name" value="WD40"/>
    <property type="match status" value="5"/>
</dbReference>
<comment type="similarity">
    <text evidence="3">Belongs to the WD repeat LEC14B family.</text>
</comment>
<reference evidence="5 6" key="1">
    <citation type="journal article" date="2022" name="Nat. Plants">
        <title>Genomes of leafy and leafless Platanthera orchids illuminate the evolution of mycoheterotrophy.</title>
        <authorList>
            <person name="Li M.H."/>
            <person name="Liu K.W."/>
            <person name="Li Z."/>
            <person name="Lu H.C."/>
            <person name="Ye Q.L."/>
            <person name="Zhang D."/>
            <person name="Wang J.Y."/>
            <person name="Li Y.F."/>
            <person name="Zhong Z.M."/>
            <person name="Liu X."/>
            <person name="Yu X."/>
            <person name="Liu D.K."/>
            <person name="Tu X.D."/>
            <person name="Liu B."/>
            <person name="Hao Y."/>
            <person name="Liao X.Y."/>
            <person name="Jiang Y.T."/>
            <person name="Sun W.H."/>
            <person name="Chen J."/>
            <person name="Chen Y.Q."/>
            <person name="Ai Y."/>
            <person name="Zhai J.W."/>
            <person name="Wu S.S."/>
            <person name="Zhou Z."/>
            <person name="Hsiao Y.Y."/>
            <person name="Wu W.L."/>
            <person name="Chen Y.Y."/>
            <person name="Lin Y.F."/>
            <person name="Hsu J.L."/>
            <person name="Li C.Y."/>
            <person name="Wang Z.W."/>
            <person name="Zhao X."/>
            <person name="Zhong W.Y."/>
            <person name="Ma X.K."/>
            <person name="Ma L."/>
            <person name="Huang J."/>
            <person name="Chen G.Z."/>
            <person name="Huang M.Z."/>
            <person name="Huang L."/>
            <person name="Peng D.H."/>
            <person name="Luo Y.B."/>
            <person name="Zou S.Q."/>
            <person name="Chen S.P."/>
            <person name="Lan S."/>
            <person name="Tsai W.C."/>
            <person name="Van de Peer Y."/>
            <person name="Liu Z.J."/>
        </authorList>
    </citation>
    <scope>NUCLEOTIDE SEQUENCE [LARGE SCALE GENOMIC DNA]</scope>
    <source>
        <strain evidence="5">Lor287</strain>
    </source>
</reference>
<accession>A0AAP0BYS3</accession>
<sequence length="454" mass="51438">MHKEKNNVEILDKGFTIDDEISQLTKLRSEPSENIRKATYPRQKIPVPIVRMLSGRETLGKFALSDCSHALGRYLPVNGPWCIDRTDSRAYVSQFSDDGSLLIAGFQGSDIRVYDVDNYWRVQKNITAKSLHWTITDTSLSPNKRHLAYASMSATVHIVDLGSSMKESHANVTEVHDGLDFSAIGEEETFGIFSVKFSSDGRELVAGSSHDSIHIYDLEANRLKSRFEAHLYDVNTVAFADETGNILYSGGDDSICKIWDRRCSTSDSKAAGNLSGHIEGITFIDSRGDGRYFISNGKDQTTKLWDIRRMSSKPEYFKRRGPHWDYRYMPYPTKAKSWKHPKDQSVATYRGHSVLCTLIRCHFSPPHNTGQKYIYTGSHDGCIYIYEVVTGAQVARLDLGGSTVRDCSWHPHYPTLVGSSWDCIVARWEFPGTDSKPKIVSKWKKRRRSERALQ</sequence>
<proteinExistence type="inferred from homology"/>
<keyword evidence="2" id="KW-0677">Repeat</keyword>
<name>A0AAP0BYS3_9ASPA</name>
<dbReference type="AlphaFoldDB" id="A0AAP0BYS3"/>
<dbReference type="GO" id="GO:0043161">
    <property type="term" value="P:proteasome-mediated ubiquitin-dependent protein catabolic process"/>
    <property type="evidence" value="ECO:0007669"/>
    <property type="project" value="TreeGrafter"/>
</dbReference>
<dbReference type="GO" id="GO:0080008">
    <property type="term" value="C:Cul4-RING E3 ubiquitin ligase complex"/>
    <property type="evidence" value="ECO:0007669"/>
    <property type="project" value="TreeGrafter"/>
</dbReference>
<evidence type="ECO:0008006" key="7">
    <source>
        <dbReference type="Google" id="ProtNLM"/>
    </source>
</evidence>
<dbReference type="InterPro" id="IPR036322">
    <property type="entry name" value="WD40_repeat_dom_sf"/>
</dbReference>
<dbReference type="Proteomes" id="UP001418222">
    <property type="component" value="Unassembled WGS sequence"/>
</dbReference>
<dbReference type="SMART" id="SM00320">
    <property type="entry name" value="WD40"/>
    <property type="match status" value="7"/>
</dbReference>
<dbReference type="PROSITE" id="PS50082">
    <property type="entry name" value="WD_REPEATS_2"/>
    <property type="match status" value="2"/>
</dbReference>
<protein>
    <recommendedName>
        <fullName evidence="7">LEC14B homolog</fullName>
    </recommendedName>
</protein>
<feature type="repeat" description="WD" evidence="4">
    <location>
        <begin position="274"/>
        <end position="315"/>
    </location>
</feature>
<dbReference type="FunFam" id="2.130.10.10:FF:000492">
    <property type="entry name" value="LEC14B homolog isoform X2"/>
    <property type="match status" value="1"/>
</dbReference>
<evidence type="ECO:0000256" key="4">
    <source>
        <dbReference type="PROSITE-ProRule" id="PRU00221"/>
    </source>
</evidence>
<dbReference type="FunFam" id="2.130.10.10:FF:000557">
    <property type="entry name" value="WD repeat protein"/>
    <property type="match status" value="1"/>
</dbReference>
<keyword evidence="1 4" id="KW-0853">WD repeat</keyword>
<dbReference type="PANTHER" id="PTHR19847:SF7">
    <property type="entry name" value="DDB1- AND CUL4-ASSOCIATED FACTOR 11"/>
    <property type="match status" value="1"/>
</dbReference>
<dbReference type="InterPro" id="IPR015943">
    <property type="entry name" value="WD40/YVTN_repeat-like_dom_sf"/>
</dbReference>
<dbReference type="SUPFAM" id="SSF50978">
    <property type="entry name" value="WD40 repeat-like"/>
    <property type="match status" value="1"/>
</dbReference>
<comment type="caution">
    <text evidence="5">The sequence shown here is derived from an EMBL/GenBank/DDBJ whole genome shotgun (WGS) entry which is preliminary data.</text>
</comment>
<feature type="repeat" description="WD" evidence="4">
    <location>
        <begin position="227"/>
        <end position="260"/>
    </location>
</feature>
<dbReference type="Gene3D" id="2.130.10.10">
    <property type="entry name" value="YVTN repeat-like/Quinoprotein amine dehydrogenase"/>
    <property type="match status" value="3"/>
</dbReference>
<dbReference type="InterPro" id="IPR001680">
    <property type="entry name" value="WD40_rpt"/>
</dbReference>
<dbReference type="PANTHER" id="PTHR19847">
    <property type="entry name" value="DDB1- AND CUL4-ASSOCIATED FACTOR 11"/>
    <property type="match status" value="1"/>
</dbReference>
<organism evidence="5 6">
    <name type="scientific">Platanthera zijinensis</name>
    <dbReference type="NCBI Taxonomy" id="2320716"/>
    <lineage>
        <taxon>Eukaryota</taxon>
        <taxon>Viridiplantae</taxon>
        <taxon>Streptophyta</taxon>
        <taxon>Embryophyta</taxon>
        <taxon>Tracheophyta</taxon>
        <taxon>Spermatophyta</taxon>
        <taxon>Magnoliopsida</taxon>
        <taxon>Liliopsida</taxon>
        <taxon>Asparagales</taxon>
        <taxon>Orchidaceae</taxon>
        <taxon>Orchidoideae</taxon>
        <taxon>Orchideae</taxon>
        <taxon>Orchidinae</taxon>
        <taxon>Platanthera</taxon>
    </lineage>
</organism>
<evidence type="ECO:0000313" key="6">
    <source>
        <dbReference type="Proteomes" id="UP001418222"/>
    </source>
</evidence>
<dbReference type="PROSITE" id="PS50294">
    <property type="entry name" value="WD_REPEATS_REGION"/>
    <property type="match status" value="2"/>
</dbReference>
<dbReference type="InterPro" id="IPR051859">
    <property type="entry name" value="DCAF"/>
</dbReference>
<evidence type="ECO:0000313" key="5">
    <source>
        <dbReference type="EMBL" id="KAK8954771.1"/>
    </source>
</evidence>
<keyword evidence="6" id="KW-1185">Reference proteome</keyword>
<evidence type="ECO:0000256" key="2">
    <source>
        <dbReference type="ARBA" id="ARBA00022737"/>
    </source>
</evidence>
<gene>
    <name evidence="5" type="ORF">KSP39_PZI002743</name>
</gene>
<evidence type="ECO:0000256" key="3">
    <source>
        <dbReference type="ARBA" id="ARBA00061298"/>
    </source>
</evidence>
<dbReference type="EMBL" id="JBBWWQ010000002">
    <property type="protein sequence ID" value="KAK8954771.1"/>
    <property type="molecule type" value="Genomic_DNA"/>
</dbReference>
<evidence type="ECO:0000256" key="1">
    <source>
        <dbReference type="ARBA" id="ARBA00022574"/>
    </source>
</evidence>